<feature type="transmembrane region" description="Helical" evidence="7">
    <location>
        <begin position="390"/>
        <end position="410"/>
    </location>
</feature>
<dbReference type="Proteomes" id="UP000254400">
    <property type="component" value="Unassembled WGS sequence"/>
</dbReference>
<dbReference type="Pfam" id="PF00664">
    <property type="entry name" value="ABC_membrane"/>
    <property type="match status" value="1"/>
</dbReference>
<feature type="transmembrane region" description="Helical" evidence="7">
    <location>
        <begin position="431"/>
        <end position="451"/>
    </location>
</feature>
<evidence type="ECO:0000256" key="2">
    <source>
        <dbReference type="ARBA" id="ARBA00022692"/>
    </source>
</evidence>
<feature type="transmembrane region" description="Helical" evidence="7">
    <location>
        <begin position="720"/>
        <end position="742"/>
    </location>
</feature>
<dbReference type="InterPro" id="IPR001466">
    <property type="entry name" value="Beta-lactam-related"/>
</dbReference>
<evidence type="ECO:0000313" key="11">
    <source>
        <dbReference type="EMBL" id="SUA67064.1"/>
    </source>
</evidence>
<dbReference type="InterPro" id="IPR003593">
    <property type="entry name" value="AAA+_ATPase"/>
</dbReference>
<keyword evidence="4" id="KW-0067">ATP-binding</keyword>
<dbReference type="NCBIfam" id="TIGR01194">
    <property type="entry name" value="cyc_pep_trnsptr"/>
    <property type="match status" value="1"/>
</dbReference>
<evidence type="ECO:0000256" key="8">
    <source>
        <dbReference type="SAM" id="SignalP"/>
    </source>
</evidence>
<keyword evidence="3" id="KW-0547">Nucleotide-binding</keyword>
<keyword evidence="6 7" id="KW-0472">Membrane</keyword>
<gene>
    <name evidence="11" type="primary">yojI</name>
    <name evidence="11" type="ORF">NCTC10343_01159</name>
</gene>
<proteinExistence type="predicted"/>
<feature type="chain" id="PRO_5038413185" evidence="8">
    <location>
        <begin position="31"/>
        <end position="1036"/>
    </location>
</feature>
<feature type="domain" description="ABC transporter" evidence="9">
    <location>
        <begin position="819"/>
        <end position="1033"/>
    </location>
</feature>
<keyword evidence="2 7" id="KW-0812">Transmembrane</keyword>
<evidence type="ECO:0000313" key="12">
    <source>
        <dbReference type="Proteomes" id="UP000254400"/>
    </source>
</evidence>
<organism evidence="11 12">
    <name type="scientific">Paenibacillus polymyxa</name>
    <name type="common">Bacillus polymyxa</name>
    <dbReference type="NCBI Taxonomy" id="1406"/>
    <lineage>
        <taxon>Bacteria</taxon>
        <taxon>Bacillati</taxon>
        <taxon>Bacillota</taxon>
        <taxon>Bacilli</taxon>
        <taxon>Bacillales</taxon>
        <taxon>Paenibacillaceae</taxon>
        <taxon>Paenibacillus</taxon>
    </lineage>
</organism>
<evidence type="ECO:0000256" key="7">
    <source>
        <dbReference type="SAM" id="Phobius"/>
    </source>
</evidence>
<dbReference type="Pfam" id="PF00005">
    <property type="entry name" value="ABC_tran"/>
    <property type="match status" value="1"/>
</dbReference>
<feature type="transmembrane region" description="Helical" evidence="7">
    <location>
        <begin position="609"/>
        <end position="631"/>
    </location>
</feature>
<dbReference type="PROSITE" id="PS00211">
    <property type="entry name" value="ABC_TRANSPORTER_1"/>
    <property type="match status" value="1"/>
</dbReference>
<dbReference type="InterPro" id="IPR036640">
    <property type="entry name" value="ABC1_TM_sf"/>
</dbReference>
<name>A0A378XTF4_PAEPO</name>
<keyword evidence="5 7" id="KW-1133">Transmembrane helix</keyword>
<comment type="subcellular location">
    <subcellularLocation>
        <location evidence="1">Cell membrane</location>
        <topology evidence="1">Multi-pass membrane protein</topology>
    </subcellularLocation>
</comment>
<dbReference type="InterPro" id="IPR017871">
    <property type="entry name" value="ABC_transporter-like_CS"/>
</dbReference>
<dbReference type="InterPro" id="IPR011527">
    <property type="entry name" value="ABC1_TM_dom"/>
</dbReference>
<accession>A0A378XTF4</accession>
<dbReference type="PROSITE" id="PS50893">
    <property type="entry name" value="ABC_TRANSPORTER_2"/>
    <property type="match status" value="1"/>
</dbReference>
<feature type="transmembrane region" description="Helical" evidence="7">
    <location>
        <begin position="754"/>
        <end position="779"/>
    </location>
</feature>
<evidence type="ECO:0000259" key="10">
    <source>
        <dbReference type="PROSITE" id="PS50929"/>
    </source>
</evidence>
<feature type="transmembrane region" description="Helical" evidence="7">
    <location>
        <begin position="507"/>
        <end position="530"/>
    </location>
</feature>
<keyword evidence="8" id="KW-0732">Signal</keyword>
<dbReference type="GO" id="GO:1904680">
    <property type="term" value="F:peptide transmembrane transporter activity"/>
    <property type="evidence" value="ECO:0007669"/>
    <property type="project" value="InterPro"/>
</dbReference>
<dbReference type="GO" id="GO:0005524">
    <property type="term" value="F:ATP binding"/>
    <property type="evidence" value="ECO:0007669"/>
    <property type="project" value="UniProtKB-KW"/>
</dbReference>
<dbReference type="PANTHER" id="PTHR46825">
    <property type="entry name" value="D-ALANYL-D-ALANINE-CARBOXYPEPTIDASE/ENDOPEPTIDASE AMPH"/>
    <property type="match status" value="1"/>
</dbReference>
<dbReference type="GO" id="GO:0015833">
    <property type="term" value="P:peptide transport"/>
    <property type="evidence" value="ECO:0007669"/>
    <property type="project" value="InterPro"/>
</dbReference>
<dbReference type="PROSITE" id="PS50929">
    <property type="entry name" value="ABC_TM1F"/>
    <property type="match status" value="1"/>
</dbReference>
<feature type="domain" description="ABC transmembrane type-1" evidence="10">
    <location>
        <begin position="507"/>
        <end position="780"/>
    </location>
</feature>
<dbReference type="PROSITE" id="PS51257">
    <property type="entry name" value="PROKAR_LIPOPROTEIN"/>
    <property type="match status" value="1"/>
</dbReference>
<dbReference type="Gene3D" id="1.20.1560.10">
    <property type="entry name" value="ABC transporter type 1, transmembrane domain"/>
    <property type="match status" value="1"/>
</dbReference>
<dbReference type="InterPro" id="IPR027417">
    <property type="entry name" value="P-loop_NTPase"/>
</dbReference>
<dbReference type="GO" id="GO:0016887">
    <property type="term" value="F:ATP hydrolysis activity"/>
    <property type="evidence" value="ECO:0007669"/>
    <property type="project" value="InterPro"/>
</dbReference>
<evidence type="ECO:0000256" key="3">
    <source>
        <dbReference type="ARBA" id="ARBA00022741"/>
    </source>
</evidence>
<feature type="transmembrane region" description="Helical" evidence="7">
    <location>
        <begin position="536"/>
        <end position="553"/>
    </location>
</feature>
<feature type="transmembrane region" description="Helical" evidence="7">
    <location>
        <begin position="471"/>
        <end position="495"/>
    </location>
</feature>
<dbReference type="SUPFAM" id="SSF56601">
    <property type="entry name" value="beta-lactamase/transpeptidase-like"/>
    <property type="match status" value="1"/>
</dbReference>
<dbReference type="AlphaFoldDB" id="A0A378XTF4"/>
<feature type="transmembrane region" description="Helical" evidence="7">
    <location>
        <begin position="637"/>
        <end position="656"/>
    </location>
</feature>
<dbReference type="Gene3D" id="3.40.710.10">
    <property type="entry name" value="DD-peptidase/beta-lactamase superfamily"/>
    <property type="match status" value="1"/>
</dbReference>
<dbReference type="InterPro" id="IPR050491">
    <property type="entry name" value="AmpC-like"/>
</dbReference>
<dbReference type="SMART" id="SM00382">
    <property type="entry name" value="AAA"/>
    <property type="match status" value="1"/>
</dbReference>
<reference evidence="11 12" key="1">
    <citation type="submission" date="2018-06" db="EMBL/GenBank/DDBJ databases">
        <authorList>
            <consortium name="Pathogen Informatics"/>
            <person name="Doyle S."/>
        </authorList>
    </citation>
    <scope>NUCLEOTIDE SEQUENCE [LARGE SCALE GENOMIC DNA]</scope>
    <source>
        <strain evidence="11 12">NCTC10343</strain>
    </source>
</reference>
<evidence type="ECO:0000256" key="1">
    <source>
        <dbReference type="ARBA" id="ARBA00004651"/>
    </source>
</evidence>
<feature type="signal peptide" evidence="8">
    <location>
        <begin position="1"/>
        <end position="30"/>
    </location>
</feature>
<evidence type="ECO:0000259" key="9">
    <source>
        <dbReference type="PROSITE" id="PS50893"/>
    </source>
</evidence>
<evidence type="ECO:0000256" key="4">
    <source>
        <dbReference type="ARBA" id="ARBA00022840"/>
    </source>
</evidence>
<dbReference type="PANTHER" id="PTHR46825:SF11">
    <property type="entry name" value="PENICILLIN-BINDING PROTEIN 4"/>
    <property type="match status" value="1"/>
</dbReference>
<dbReference type="InterPro" id="IPR012338">
    <property type="entry name" value="Beta-lactam/transpept-like"/>
</dbReference>
<dbReference type="GO" id="GO:0140359">
    <property type="term" value="F:ABC-type transporter activity"/>
    <property type="evidence" value="ECO:0007669"/>
    <property type="project" value="InterPro"/>
</dbReference>
<dbReference type="InterPro" id="IPR005898">
    <property type="entry name" value="Cyc_pep_transpt_SyrD/YojI"/>
</dbReference>
<dbReference type="SUPFAM" id="SSF52540">
    <property type="entry name" value="P-loop containing nucleoside triphosphate hydrolases"/>
    <property type="match status" value="1"/>
</dbReference>
<dbReference type="SUPFAM" id="SSF90123">
    <property type="entry name" value="ABC transporter transmembrane region"/>
    <property type="match status" value="1"/>
</dbReference>
<evidence type="ECO:0000256" key="5">
    <source>
        <dbReference type="ARBA" id="ARBA00022989"/>
    </source>
</evidence>
<dbReference type="Pfam" id="PF00144">
    <property type="entry name" value="Beta-lactamase"/>
    <property type="match status" value="1"/>
</dbReference>
<dbReference type="GO" id="GO:0005886">
    <property type="term" value="C:plasma membrane"/>
    <property type="evidence" value="ECO:0007669"/>
    <property type="project" value="UniProtKB-SubCell"/>
</dbReference>
<dbReference type="Gene3D" id="3.40.50.300">
    <property type="entry name" value="P-loop containing nucleotide triphosphate hydrolases"/>
    <property type="match status" value="1"/>
</dbReference>
<evidence type="ECO:0000256" key="6">
    <source>
        <dbReference type="ARBA" id="ARBA00023136"/>
    </source>
</evidence>
<protein>
    <submittedName>
        <fullName evidence="11">Beta-lactamase</fullName>
    </submittedName>
</protein>
<dbReference type="InterPro" id="IPR003439">
    <property type="entry name" value="ABC_transporter-like_ATP-bd"/>
</dbReference>
<dbReference type="EMBL" id="UGSC01000001">
    <property type="protein sequence ID" value="SUA67064.1"/>
    <property type="molecule type" value="Genomic_DNA"/>
</dbReference>
<sequence length="1036" mass="116331">MECKKMIMRKMAAVILIFALVAACILPNHAEAAAGLDQATTQRLEAFIHEKMQEGHIPGMTVVVVRGKETAYLKSFGYANVDKQAPVTPETSFEIASCSKGFTALAVLQLQQQGLLKLDDPVSKYFPWFQAKYKHQNVEITLRQLLHHSSGIPWYTITDIPISNRVDSLEQVVRNVNGLELHNRPGERFEYATINYAIVGAVIQKVTGQPYEDYMKAHIFQPLGLHKTTLYPTEAASTLATGYKNGFFQAREYQSPVFRGNRPAGYIMMDGNDLATWLKYQLGSLKSPMTPLIMETHAPDRTVAPSKFDMSSYAMGWADYQSGNGEVSKAGLNPNFSAYMVFRPQDQLAVGIMANNGTTLTYITGHGLMDILRDRQPVSPYEPDQKTDNAWSVITIMLACYVLAVGVLLITVVRDIIRKQRVYKSLNPKKLLTWLVFLLCSTPFLYGVYLVPTAMQGVSWTTAIVWSPFSFPFAIGALGLGLLLSFVYLVLGTLFPNADETRRSLPLLVMMSLLSGAANAFVIFIVNFSIGSEIPLKYLLYYFGLALAVYIFGRKLIETKLVKITYNMIYRKRMELIQRVLHSSYDKLERMDNGKILATLNNDTEMVGFSANVAVGFATSLLTVICCFVYLGTISFWGTILSLVVIAVIAAFYSLVSGTANRYWEEARDTQNVYLGFIDHMLKGFKELSMHGRKKAEFGSDIQDSCEQYRQKRSVSRIKFTNALVLGETLLILILGVVTFVFPTIFPNIKDYTLIQFVVVFLYLIGPINGLLQAVPELFQIRTSWRRIKTFIAEMPTNDSGEVHDTASGVDEEVAVERIGFHNLSFEYSNVTGESSFVVGPITLEAAKGQIIFITGGNGSGKTTLAKLMTALYPPQTGYITINGEVIDPRTSGEYFSTVFSDFHLFERLYDIDYKEKQSDIVLYLKRLGLEDKVTVKDGYFSTLKLSGGQRKRLALLICYLENRPVYLFDEWAADQDPEFRKFFYHTLLPEMKAAGKIVFAITHDDHYFHTADRLLKMEMGQMKELEVLSAEVSGS</sequence>